<evidence type="ECO:0000313" key="1">
    <source>
        <dbReference type="EMBL" id="KNC80497.1"/>
    </source>
</evidence>
<dbReference type="RefSeq" id="XP_014154399.1">
    <property type="nucleotide sequence ID" value="XM_014298924.1"/>
</dbReference>
<sequence length="536" mass="61015">MQCTRRLIMSSVRCTVKGMRSTHTLFKGNQLAMGSMTTRRHIPFYCGEILMRQGRYVRPRCLHVQGRGNCQSVKRCINQYEYIRILDCITPGSSISYRMLHTSTTNSRENICIATEDKRSQAFTSMNIDQAEDLDKLTMLDMIDDLCVPIDGTDKQVGVSQTSGHGATFNSRHVLKDNIHINKEINKRSAEIDIENHKACSGGIPPPKVEPEVYKGGKKERRAIEGAIQFALKNQNLDRAAMLFTKANKKNLRLSTRTCKEAMRRFYQAQKHQEVLGVEPVLTREKLKCDTEMYLYLLEAHSRNSNWPQTIVFLGEMIALNVPRNDRIYLAVSKTCLAAKERQKMFTVLQRGIDDTAGLDAFVPKYLINKGAEMGELDVCDALYEYMVQAHHWRAWINLKHDGLLDLHSHTTAMAEAAVRRVLRLMLNRRYKRTRGPLWQLQTPEQQARAEAMSATQDASQGFSSSRTIEKYHPFDAFVVGQPRASSPPSQKSLRRAVQNYLVHAVSPPIRTYTPEEKAGYLAMDADDLAGWLARQ</sequence>
<dbReference type="Gene3D" id="1.25.40.10">
    <property type="entry name" value="Tetratricopeptide repeat domain"/>
    <property type="match status" value="1"/>
</dbReference>
<proteinExistence type="predicted"/>
<dbReference type="Proteomes" id="UP000054560">
    <property type="component" value="Unassembled WGS sequence"/>
</dbReference>
<evidence type="ECO:0000313" key="2">
    <source>
        <dbReference type="Proteomes" id="UP000054560"/>
    </source>
</evidence>
<evidence type="ECO:0008006" key="3">
    <source>
        <dbReference type="Google" id="ProtNLM"/>
    </source>
</evidence>
<keyword evidence="2" id="KW-1185">Reference proteome</keyword>
<dbReference type="InterPro" id="IPR011990">
    <property type="entry name" value="TPR-like_helical_dom_sf"/>
</dbReference>
<accession>A0A0L0FUI8</accession>
<dbReference type="AlphaFoldDB" id="A0A0L0FUI8"/>
<organism evidence="1 2">
    <name type="scientific">Sphaeroforma arctica JP610</name>
    <dbReference type="NCBI Taxonomy" id="667725"/>
    <lineage>
        <taxon>Eukaryota</taxon>
        <taxon>Ichthyosporea</taxon>
        <taxon>Ichthyophonida</taxon>
        <taxon>Sphaeroforma</taxon>
    </lineage>
</organism>
<dbReference type="GeneID" id="25907643"/>
<gene>
    <name evidence="1" type="ORF">SARC_07139</name>
</gene>
<dbReference type="EMBL" id="KQ242142">
    <property type="protein sequence ID" value="KNC80497.1"/>
    <property type="molecule type" value="Genomic_DNA"/>
</dbReference>
<protein>
    <recommendedName>
        <fullName evidence="3">Pentacotripeptide-repeat region of PRORP domain-containing protein</fullName>
    </recommendedName>
</protein>
<reference evidence="1 2" key="1">
    <citation type="submission" date="2011-02" db="EMBL/GenBank/DDBJ databases">
        <title>The Genome Sequence of Sphaeroforma arctica JP610.</title>
        <authorList>
            <consortium name="The Broad Institute Genome Sequencing Platform"/>
            <person name="Russ C."/>
            <person name="Cuomo C."/>
            <person name="Young S.K."/>
            <person name="Zeng Q."/>
            <person name="Gargeya S."/>
            <person name="Alvarado L."/>
            <person name="Berlin A."/>
            <person name="Chapman S.B."/>
            <person name="Chen Z."/>
            <person name="Freedman E."/>
            <person name="Gellesch M."/>
            <person name="Goldberg J."/>
            <person name="Griggs A."/>
            <person name="Gujja S."/>
            <person name="Heilman E."/>
            <person name="Heiman D."/>
            <person name="Howarth C."/>
            <person name="Mehta T."/>
            <person name="Neiman D."/>
            <person name="Pearson M."/>
            <person name="Roberts A."/>
            <person name="Saif S."/>
            <person name="Shea T."/>
            <person name="Shenoy N."/>
            <person name="Sisk P."/>
            <person name="Stolte C."/>
            <person name="Sykes S."/>
            <person name="White J."/>
            <person name="Yandava C."/>
            <person name="Burger G."/>
            <person name="Gray M.W."/>
            <person name="Holland P.W.H."/>
            <person name="King N."/>
            <person name="Lang F.B.F."/>
            <person name="Roger A.J."/>
            <person name="Ruiz-Trillo I."/>
            <person name="Haas B."/>
            <person name="Nusbaum C."/>
            <person name="Birren B."/>
        </authorList>
    </citation>
    <scope>NUCLEOTIDE SEQUENCE [LARGE SCALE GENOMIC DNA]</scope>
    <source>
        <strain evidence="1 2">JP610</strain>
    </source>
</reference>
<name>A0A0L0FUI8_9EUKA</name>